<dbReference type="EMBL" id="HBUE01295919">
    <property type="protein sequence ID" value="CAG6576429.1"/>
    <property type="molecule type" value="Transcribed_RNA"/>
</dbReference>
<dbReference type="AlphaFoldDB" id="A0A8D8GYC3"/>
<protein>
    <submittedName>
        <fullName evidence="1">(northern house mosquito) hypothetical protein</fullName>
    </submittedName>
</protein>
<dbReference type="EMBL" id="HBUE01295920">
    <property type="protein sequence ID" value="CAG6576430.1"/>
    <property type="molecule type" value="Transcribed_RNA"/>
</dbReference>
<evidence type="ECO:0000313" key="1">
    <source>
        <dbReference type="EMBL" id="CAG6524745.1"/>
    </source>
</evidence>
<reference evidence="1" key="1">
    <citation type="submission" date="2021-05" db="EMBL/GenBank/DDBJ databases">
        <authorList>
            <person name="Alioto T."/>
            <person name="Alioto T."/>
            <person name="Gomez Garrido J."/>
        </authorList>
    </citation>
    <scope>NUCLEOTIDE SEQUENCE</scope>
</reference>
<accession>A0A8D8GYC3</accession>
<organism evidence="1">
    <name type="scientific">Culex pipiens</name>
    <name type="common">House mosquito</name>
    <dbReference type="NCBI Taxonomy" id="7175"/>
    <lineage>
        <taxon>Eukaryota</taxon>
        <taxon>Metazoa</taxon>
        <taxon>Ecdysozoa</taxon>
        <taxon>Arthropoda</taxon>
        <taxon>Hexapoda</taxon>
        <taxon>Insecta</taxon>
        <taxon>Pterygota</taxon>
        <taxon>Neoptera</taxon>
        <taxon>Endopterygota</taxon>
        <taxon>Diptera</taxon>
        <taxon>Nematocera</taxon>
        <taxon>Culicoidea</taxon>
        <taxon>Culicidae</taxon>
        <taxon>Culicinae</taxon>
        <taxon>Culicini</taxon>
        <taxon>Culex</taxon>
        <taxon>Culex</taxon>
    </lineage>
</organism>
<sequence length="105" mass="12498">MWWSKRGLRKWRFASPAKLSCSRWMCRWRALWRSLRLRRHAEPCLSAKTSTNLLWNLPSSRTISARRCCSTRSSRLASWNRGPDRWKTCAGTVNRARRFCRPAKT</sequence>
<dbReference type="EMBL" id="HBUE01190064">
    <property type="protein sequence ID" value="CAG6524747.1"/>
    <property type="molecule type" value="Transcribed_RNA"/>
</dbReference>
<proteinExistence type="predicted"/>
<dbReference type="EMBL" id="HBUE01295918">
    <property type="protein sequence ID" value="CAG6576428.1"/>
    <property type="molecule type" value="Transcribed_RNA"/>
</dbReference>
<name>A0A8D8GYC3_CULPI</name>
<dbReference type="EMBL" id="HBUE01190062">
    <property type="protein sequence ID" value="CAG6524745.1"/>
    <property type="molecule type" value="Transcribed_RNA"/>
</dbReference>
<dbReference type="EMBL" id="HBUE01190063">
    <property type="protein sequence ID" value="CAG6524746.1"/>
    <property type="molecule type" value="Transcribed_RNA"/>
</dbReference>